<dbReference type="AlphaFoldDB" id="A0A485JM34"/>
<organism evidence="1 2">
    <name type="scientific">Escherichia coli</name>
    <dbReference type="NCBI Taxonomy" id="562"/>
    <lineage>
        <taxon>Bacteria</taxon>
        <taxon>Pseudomonadati</taxon>
        <taxon>Pseudomonadota</taxon>
        <taxon>Gammaproteobacteria</taxon>
        <taxon>Enterobacterales</taxon>
        <taxon>Enterobacteriaceae</taxon>
        <taxon>Escherichia</taxon>
    </lineage>
</organism>
<dbReference type="Proteomes" id="UP000358010">
    <property type="component" value="Unassembled WGS sequence"/>
</dbReference>
<evidence type="ECO:0000313" key="1">
    <source>
        <dbReference type="EMBL" id="VFT70643.1"/>
    </source>
</evidence>
<reference evidence="1 2" key="1">
    <citation type="submission" date="2019-03" db="EMBL/GenBank/DDBJ databases">
        <authorList>
            <consortium name="Pathogen Informatics"/>
        </authorList>
    </citation>
    <scope>NUCLEOTIDE SEQUENCE [LARGE SCALE GENOMIC DNA]</scope>
    <source>
        <strain evidence="1 2">NCTC10974</strain>
    </source>
</reference>
<evidence type="ECO:0000313" key="2">
    <source>
        <dbReference type="Proteomes" id="UP000358010"/>
    </source>
</evidence>
<accession>A0A485JM34</accession>
<proteinExistence type="predicted"/>
<dbReference type="EMBL" id="CAADJZ010000001">
    <property type="protein sequence ID" value="VFT70643.1"/>
    <property type="molecule type" value="Genomic_DNA"/>
</dbReference>
<sequence>MILFVIITRLTYLYASPEGSLNAEYRISNLDTDLSSPDADLSMMSRHTIFNTLKSGQGEKYEIIAAGRGVSTVNHIYTGE</sequence>
<name>A0A485JM34_ECOLX</name>
<protein>
    <submittedName>
        <fullName evidence="1">Uncharacterized protein</fullName>
    </submittedName>
</protein>
<gene>
    <name evidence="1" type="ORF">NCTC10974_04232</name>
</gene>